<dbReference type="InterPro" id="IPR011042">
    <property type="entry name" value="6-blade_b-propeller_TolB-like"/>
</dbReference>
<proteinExistence type="predicted"/>
<evidence type="ECO:0000313" key="3">
    <source>
        <dbReference type="Proteomes" id="UP001367030"/>
    </source>
</evidence>
<dbReference type="RefSeq" id="WP_340337723.1">
    <property type="nucleotide sequence ID" value="NZ_JBBKZS010000012.1"/>
</dbReference>
<reference evidence="2 3" key="1">
    <citation type="submission" date="2024-03" db="EMBL/GenBank/DDBJ databases">
        <title>Novel species of the genus Variovorax.</title>
        <authorList>
            <person name="Liu Q."/>
            <person name="Xin Y.-H."/>
        </authorList>
    </citation>
    <scope>NUCLEOTIDE SEQUENCE [LARGE SCALE GENOMIC DNA]</scope>
    <source>
        <strain evidence="2 3">KACC 18901</strain>
    </source>
</reference>
<keyword evidence="3" id="KW-1185">Reference proteome</keyword>
<dbReference type="PANTHER" id="PTHR47572">
    <property type="entry name" value="LIPOPROTEIN-RELATED"/>
    <property type="match status" value="1"/>
</dbReference>
<dbReference type="Proteomes" id="UP001367030">
    <property type="component" value="Unassembled WGS sequence"/>
</dbReference>
<dbReference type="Pfam" id="PF08450">
    <property type="entry name" value="SGL"/>
    <property type="match status" value="1"/>
</dbReference>
<accession>A0ABU8XCU1</accession>
<dbReference type="SUPFAM" id="SSF63829">
    <property type="entry name" value="Calcium-dependent phosphotriesterase"/>
    <property type="match status" value="1"/>
</dbReference>
<evidence type="ECO:0000259" key="1">
    <source>
        <dbReference type="Pfam" id="PF08450"/>
    </source>
</evidence>
<dbReference type="EMBL" id="JBBKZS010000012">
    <property type="protein sequence ID" value="MEJ8857651.1"/>
    <property type="molecule type" value="Genomic_DNA"/>
</dbReference>
<gene>
    <name evidence="2" type="ORF">WKW79_23970</name>
</gene>
<organism evidence="2 3">
    <name type="scientific">Variovorax robiniae</name>
    <dbReference type="NCBI Taxonomy" id="1836199"/>
    <lineage>
        <taxon>Bacteria</taxon>
        <taxon>Pseudomonadati</taxon>
        <taxon>Pseudomonadota</taxon>
        <taxon>Betaproteobacteria</taxon>
        <taxon>Burkholderiales</taxon>
        <taxon>Comamonadaceae</taxon>
        <taxon>Variovorax</taxon>
    </lineage>
</organism>
<protein>
    <submittedName>
        <fullName evidence="2">SMP-30/gluconolactonase/LRE family protein</fullName>
    </submittedName>
</protein>
<comment type="caution">
    <text evidence="2">The sequence shown here is derived from an EMBL/GenBank/DDBJ whole genome shotgun (WGS) entry which is preliminary data.</text>
</comment>
<sequence length="298" mass="31820">MWNLSFAPPQVIDARVLTRLPDAFRAPRRTGWVDANKPGHVMDSFLEGPVFDAAGNLYVADIPYGRIFRITPTLEWQLVVQYDGWPNGMALHADGSLWIADYQRGILSLDMASGHVETVLAHRNSESFKGVNDLCFDGHGNLYFTDQGQTGLHDPSGRVYRLGVDGKLDLLLANAPSPNGVALSADGKVLFVAVTRGNQVWRAPLLPDGSISKMGAFQTFFGTSGPDGLAVADDGSLVVAHASLGGAFVLNAMGEVTHFIRSPTGKTVTNVAFRPGTRELVMTESASGTVLSAGLPPS</sequence>
<dbReference type="InterPro" id="IPR013658">
    <property type="entry name" value="SGL"/>
</dbReference>
<dbReference type="Gene3D" id="2.120.10.30">
    <property type="entry name" value="TolB, C-terminal domain"/>
    <property type="match status" value="1"/>
</dbReference>
<name>A0ABU8XCU1_9BURK</name>
<dbReference type="InterPro" id="IPR051262">
    <property type="entry name" value="SMP-30/CGR1_Lactonase"/>
</dbReference>
<feature type="domain" description="SMP-30/Gluconolactonase/LRE-like region" evidence="1">
    <location>
        <begin position="47"/>
        <end position="284"/>
    </location>
</feature>
<evidence type="ECO:0000313" key="2">
    <source>
        <dbReference type="EMBL" id="MEJ8857651.1"/>
    </source>
</evidence>
<dbReference type="PANTHER" id="PTHR47572:SF5">
    <property type="entry name" value="BLR2277 PROTEIN"/>
    <property type="match status" value="1"/>
</dbReference>